<feature type="transmembrane region" description="Helical" evidence="1">
    <location>
        <begin position="120"/>
        <end position="138"/>
    </location>
</feature>
<comment type="caution">
    <text evidence="1">Lacks conserved residue(s) required for the propagation of feature annotation.</text>
</comment>
<proteinExistence type="inferred from homology"/>
<evidence type="ECO:0000313" key="4">
    <source>
        <dbReference type="Proteomes" id="UP000823388"/>
    </source>
</evidence>
<comment type="similarity">
    <text evidence="1">Belongs to the DP1 family.</text>
</comment>
<dbReference type="Proteomes" id="UP000823388">
    <property type="component" value="Chromosome 7K"/>
</dbReference>
<keyword evidence="1" id="KW-0812">Transmembrane</keyword>
<dbReference type="PANTHER" id="PTHR12300">
    <property type="entry name" value="HVA22-LIKE PROTEINS"/>
    <property type="match status" value="1"/>
</dbReference>
<protein>
    <recommendedName>
        <fullName evidence="1">HVA22-like protein</fullName>
    </recommendedName>
</protein>
<evidence type="ECO:0000256" key="2">
    <source>
        <dbReference type="SAM" id="MobiDB-lite"/>
    </source>
</evidence>
<keyword evidence="1" id="KW-1133">Transmembrane helix</keyword>
<keyword evidence="1" id="KW-0472">Membrane</keyword>
<feature type="compositionally biased region" description="Polar residues" evidence="2">
    <location>
        <begin position="58"/>
        <end position="71"/>
    </location>
</feature>
<dbReference type="AlphaFoldDB" id="A0A8T0QE14"/>
<dbReference type="PANTHER" id="PTHR12300:SF55">
    <property type="entry name" value="HVA22-LIKE PROTEIN"/>
    <property type="match status" value="1"/>
</dbReference>
<evidence type="ECO:0000313" key="3">
    <source>
        <dbReference type="EMBL" id="KAG2572043.1"/>
    </source>
</evidence>
<comment type="subcellular location">
    <subcellularLocation>
        <location evidence="1">Membrane</location>
        <topology evidence="1">Multi-pass membrane protein</topology>
    </subcellularLocation>
</comment>
<keyword evidence="4" id="KW-1185">Reference proteome</keyword>
<dbReference type="EMBL" id="CM029049">
    <property type="protein sequence ID" value="KAG2572043.1"/>
    <property type="molecule type" value="Genomic_DNA"/>
</dbReference>
<accession>A0A8T0QE14</accession>
<evidence type="ECO:0000256" key="1">
    <source>
        <dbReference type="RuleBase" id="RU362006"/>
    </source>
</evidence>
<feature type="region of interest" description="Disordered" evidence="2">
    <location>
        <begin position="246"/>
        <end position="268"/>
    </location>
</feature>
<reference evidence="3" key="1">
    <citation type="submission" date="2020-05" db="EMBL/GenBank/DDBJ databases">
        <title>WGS assembly of Panicum virgatum.</title>
        <authorList>
            <person name="Lovell J.T."/>
            <person name="Jenkins J."/>
            <person name="Shu S."/>
            <person name="Juenger T.E."/>
            <person name="Schmutz J."/>
        </authorList>
    </citation>
    <scope>NUCLEOTIDE SEQUENCE</scope>
    <source>
        <strain evidence="3">AP13</strain>
    </source>
</reference>
<gene>
    <name evidence="3" type="ORF">PVAP13_7KG146200</name>
</gene>
<sequence length="268" mass="30730">MRDPAGAGAAELTTCRLFVSSPLTFGKQVISHQTSQLGKAKAVRPSSWVPKKARNRDNPSLRQTSPSSSGKSHAGFGMSTELLTKFLTLLFGYAMPALECFKAIEQRPGRADQLRFWCEYWIILVLLVMFDEIAGVLISKIPMYYELKLAFLVYLWYPKTRGTEIVYETFLQPLVMQYHPSIEARLQYLRANAGDILVFYLKNFTERGYDLFLRVMDYVRSQASRGSRTRSFFSFRGDRAERPSFTDDYAIGGDRRDGGRYRRPRSGY</sequence>
<organism evidence="3 4">
    <name type="scientific">Panicum virgatum</name>
    <name type="common">Blackwell switchgrass</name>
    <dbReference type="NCBI Taxonomy" id="38727"/>
    <lineage>
        <taxon>Eukaryota</taxon>
        <taxon>Viridiplantae</taxon>
        <taxon>Streptophyta</taxon>
        <taxon>Embryophyta</taxon>
        <taxon>Tracheophyta</taxon>
        <taxon>Spermatophyta</taxon>
        <taxon>Magnoliopsida</taxon>
        <taxon>Liliopsida</taxon>
        <taxon>Poales</taxon>
        <taxon>Poaceae</taxon>
        <taxon>PACMAD clade</taxon>
        <taxon>Panicoideae</taxon>
        <taxon>Panicodae</taxon>
        <taxon>Paniceae</taxon>
        <taxon>Panicinae</taxon>
        <taxon>Panicum</taxon>
        <taxon>Panicum sect. Hiantes</taxon>
    </lineage>
</organism>
<feature type="region of interest" description="Disordered" evidence="2">
    <location>
        <begin position="36"/>
        <end position="74"/>
    </location>
</feature>
<dbReference type="InterPro" id="IPR004345">
    <property type="entry name" value="TB2_DP1_HVA22"/>
</dbReference>
<dbReference type="OrthoDB" id="434647at2759"/>
<name>A0A8T0QE14_PANVG</name>
<dbReference type="GO" id="GO:0016020">
    <property type="term" value="C:membrane"/>
    <property type="evidence" value="ECO:0007669"/>
    <property type="project" value="UniProtKB-SubCell"/>
</dbReference>
<dbReference type="Pfam" id="PF03134">
    <property type="entry name" value="TB2_DP1_HVA22"/>
    <property type="match status" value="1"/>
</dbReference>
<comment type="caution">
    <text evidence="3">The sequence shown here is derived from an EMBL/GenBank/DDBJ whole genome shotgun (WGS) entry which is preliminary data.</text>
</comment>